<evidence type="ECO:0000256" key="1">
    <source>
        <dbReference type="ARBA" id="ARBA00022734"/>
    </source>
</evidence>
<dbReference type="InterPro" id="IPR033989">
    <property type="entry name" value="CD209-like_CTLD"/>
</dbReference>
<proteinExistence type="evidence at transcript level"/>
<feature type="chain" id="PRO_5008892632" evidence="2">
    <location>
        <begin position="29"/>
        <end position="210"/>
    </location>
</feature>
<dbReference type="SMR" id="A0A1C8Y947"/>
<dbReference type="InterPro" id="IPR016186">
    <property type="entry name" value="C-type_lectin-like/link_sf"/>
</dbReference>
<keyword evidence="1 4" id="KW-0430">Lectin</keyword>
<accession>A0A1C8Y947</accession>
<organism evidence="4">
    <name type="scientific">Sebastes schlegelii</name>
    <name type="common">Korean rockfish</name>
    <dbReference type="NCBI Taxonomy" id="214486"/>
    <lineage>
        <taxon>Eukaryota</taxon>
        <taxon>Metazoa</taxon>
        <taxon>Chordata</taxon>
        <taxon>Craniata</taxon>
        <taxon>Vertebrata</taxon>
        <taxon>Euteleostomi</taxon>
        <taxon>Actinopterygii</taxon>
        <taxon>Neopterygii</taxon>
        <taxon>Teleostei</taxon>
        <taxon>Neoteleostei</taxon>
        <taxon>Acanthomorphata</taxon>
        <taxon>Eupercaria</taxon>
        <taxon>Perciformes</taxon>
        <taxon>Scorpaenoidei</taxon>
        <taxon>Sebastidae</taxon>
        <taxon>Sebastinae</taxon>
        <taxon>Sebastes</taxon>
    </lineage>
</organism>
<dbReference type="PROSITE" id="PS50041">
    <property type="entry name" value="C_TYPE_LECTIN_2"/>
    <property type="match status" value="1"/>
</dbReference>
<reference evidence="4" key="1">
    <citation type="journal article" date="2016" name="Fish Shellfish Immunol.">
        <title>A C-type lectin that inhibits bacterial infection and facilitates viral invasion in black rockfish, Sebastes schlegelii.</title>
        <authorList>
            <person name="Liu Y."/>
            <person name="Li N.Q."/>
            <person name="Zhao X.P."/>
            <person name="Yue B."/>
            <person name="He S.W."/>
            <person name="Gao Z.X."/>
            <person name="Zhou S."/>
            <person name="Zhang M."/>
        </authorList>
    </citation>
    <scope>NUCLEOTIDE SEQUENCE</scope>
</reference>
<dbReference type="InterPro" id="IPR016187">
    <property type="entry name" value="CTDL_fold"/>
</dbReference>
<dbReference type="CDD" id="cd03590">
    <property type="entry name" value="CLECT_DC-SIGN_like"/>
    <property type="match status" value="1"/>
</dbReference>
<sequence>MSLIKTEGSLRGLTILCVLIGLLASSQAADCPEGEASSLKLQLNLLRNRFRHLCDQYSNLATNCSAPVIPCAQCPEGWLVVGDQCFLLTTDRDDYSNSTNKCAEIGAHLAILTTKEQHDAVEKEGKNIGGIYTYYWIGLTDIETEGDWRWVDNSKLRTPFWEAPEPNNHLSGGPEGEDCAVVQSYTQLWHDVPCSFTYPRICQMDAILPQ</sequence>
<dbReference type="AlphaFoldDB" id="A0A1C8Y947"/>
<dbReference type="PANTHER" id="PTHR22803">
    <property type="entry name" value="MANNOSE, PHOSPHOLIPASE, LECTIN RECEPTOR RELATED"/>
    <property type="match status" value="1"/>
</dbReference>
<dbReference type="EMBL" id="KX354356">
    <property type="protein sequence ID" value="AOH96654.1"/>
    <property type="molecule type" value="mRNA"/>
</dbReference>
<feature type="signal peptide" evidence="2">
    <location>
        <begin position="1"/>
        <end position="28"/>
    </location>
</feature>
<dbReference type="GO" id="GO:0030246">
    <property type="term" value="F:carbohydrate binding"/>
    <property type="evidence" value="ECO:0007669"/>
    <property type="project" value="UniProtKB-KW"/>
</dbReference>
<evidence type="ECO:0000259" key="3">
    <source>
        <dbReference type="PROSITE" id="PS50041"/>
    </source>
</evidence>
<dbReference type="SUPFAM" id="SSF56436">
    <property type="entry name" value="C-type lectin-like"/>
    <property type="match status" value="1"/>
</dbReference>
<evidence type="ECO:0000313" key="4">
    <source>
        <dbReference type="EMBL" id="AOH96654.1"/>
    </source>
</evidence>
<protein>
    <submittedName>
        <fullName evidence="4">C-type lectin</fullName>
    </submittedName>
</protein>
<dbReference type="InterPro" id="IPR050111">
    <property type="entry name" value="C-type_lectin/snaclec_domain"/>
</dbReference>
<dbReference type="Gene3D" id="3.10.100.10">
    <property type="entry name" value="Mannose-Binding Protein A, subunit A"/>
    <property type="match status" value="1"/>
</dbReference>
<evidence type="ECO:0000256" key="2">
    <source>
        <dbReference type="SAM" id="SignalP"/>
    </source>
</evidence>
<dbReference type="SMART" id="SM00034">
    <property type="entry name" value="CLECT"/>
    <property type="match status" value="1"/>
</dbReference>
<name>A0A1C8Y947_SEBSC</name>
<feature type="domain" description="C-type lectin" evidence="3">
    <location>
        <begin position="81"/>
        <end position="203"/>
    </location>
</feature>
<dbReference type="InterPro" id="IPR001304">
    <property type="entry name" value="C-type_lectin-like"/>
</dbReference>
<keyword evidence="2" id="KW-0732">Signal</keyword>
<dbReference type="Pfam" id="PF00059">
    <property type="entry name" value="Lectin_C"/>
    <property type="match status" value="1"/>
</dbReference>